<comment type="caution">
    <text evidence="1">The sequence shown here is derived from an EMBL/GenBank/DDBJ whole genome shotgun (WGS) entry which is preliminary data.</text>
</comment>
<protein>
    <submittedName>
        <fullName evidence="1">Uncharacterized protein</fullName>
    </submittedName>
</protein>
<dbReference type="Proteomes" id="UP001281203">
    <property type="component" value="Unassembled WGS sequence"/>
</dbReference>
<dbReference type="RefSeq" id="WP_317065553.1">
    <property type="nucleotide sequence ID" value="NZ_WBKO01000002.1"/>
</dbReference>
<reference evidence="1 2" key="1">
    <citation type="submission" date="2019-10" db="EMBL/GenBank/DDBJ databases">
        <title>Isolation and characterization of Methanoculleus sp. Wushi-C6 from a hot spring well.</title>
        <authorList>
            <person name="Chen S.-C."/>
            <person name="Lan Z.-H."/>
            <person name="You Y.-T."/>
            <person name="Lai M.-C."/>
        </authorList>
    </citation>
    <scope>NUCLEOTIDE SEQUENCE [LARGE SCALE GENOMIC DNA]</scope>
    <source>
        <strain evidence="1 2">Wushi-C6</strain>
    </source>
</reference>
<sequence>MGTITLSIDDRTEQEFRGLVEKILGKRKGALGEAATEAMKIWIKTKTQEEIAQDALELTGKAYHFGAKKYTSRKDLYDRQPAAD</sequence>
<keyword evidence="2" id="KW-1185">Reference proteome</keyword>
<organism evidence="1 2">
    <name type="scientific">Methanoculleus caldifontis</name>
    <dbReference type="NCBI Taxonomy" id="2651577"/>
    <lineage>
        <taxon>Archaea</taxon>
        <taxon>Methanobacteriati</taxon>
        <taxon>Methanobacteriota</taxon>
        <taxon>Stenosarchaea group</taxon>
        <taxon>Methanomicrobia</taxon>
        <taxon>Methanomicrobiales</taxon>
        <taxon>Methanomicrobiaceae</taxon>
        <taxon>Methanoculleus</taxon>
    </lineage>
</organism>
<gene>
    <name evidence="1" type="ORF">F8E02_10710</name>
</gene>
<evidence type="ECO:0000313" key="2">
    <source>
        <dbReference type="Proteomes" id="UP001281203"/>
    </source>
</evidence>
<proteinExistence type="predicted"/>
<evidence type="ECO:0000313" key="1">
    <source>
        <dbReference type="EMBL" id="MDV2482462.1"/>
    </source>
</evidence>
<dbReference type="EMBL" id="WBKO01000002">
    <property type="protein sequence ID" value="MDV2482462.1"/>
    <property type="molecule type" value="Genomic_DNA"/>
</dbReference>
<name>A0ABU3X4D1_9EURY</name>
<accession>A0ABU3X4D1</accession>